<evidence type="ECO:0000313" key="1">
    <source>
        <dbReference type="EMBL" id="KTD67050.1"/>
    </source>
</evidence>
<dbReference type="EMBL" id="LNYY01000021">
    <property type="protein sequence ID" value="KTD67050.1"/>
    <property type="molecule type" value="Genomic_DNA"/>
</dbReference>
<evidence type="ECO:0000313" key="2">
    <source>
        <dbReference type="Proteomes" id="UP000054926"/>
    </source>
</evidence>
<sequence>MPSPQEVALWQAVTEKKYDKVQTLIKDHPELVNAENDKGRTLLIRVVLALVPPLDLIRFIAQHPDLRFETQSPHATQTTMGAILSTGRPDILEIFAKDPRIIFDGDKLAYVTSKKYVESATEGKKENYTKMFNIIRDTTIRHAMKTDNDALLEQLATAGDNLSQALSDGTLPVRLITKESPAPKAKLWFQSQIGKNGASAAKYAGSFLGNMQDMQQTKEKMDEATQDKLQAEKSLFDKAYDGTLAIMGRVGSSMGFSS</sequence>
<proteinExistence type="predicted"/>
<dbReference type="RefSeq" id="WP_058512075.1">
    <property type="nucleotide sequence ID" value="NZ_DAIOMV010000002.1"/>
</dbReference>
<protein>
    <recommendedName>
        <fullName evidence="3">Ankyrin repeat protein</fullName>
    </recommendedName>
</protein>
<dbReference type="PATRIC" id="fig|947033.5.peg.3465"/>
<name>A0A0W0ZDQ0_9GAMM</name>
<dbReference type="Proteomes" id="UP000054926">
    <property type="component" value="Unassembled WGS sequence"/>
</dbReference>
<reference evidence="1 2" key="1">
    <citation type="submission" date="2015-11" db="EMBL/GenBank/DDBJ databases">
        <title>Genomic analysis of 38 Legionella species identifies large and diverse effector repertoires.</title>
        <authorList>
            <person name="Burstein D."/>
            <person name="Amaro F."/>
            <person name="Zusman T."/>
            <person name="Lifshitz Z."/>
            <person name="Cohen O."/>
            <person name="Gilbert J.A."/>
            <person name="Pupko T."/>
            <person name="Shuman H.A."/>
            <person name="Segal G."/>
        </authorList>
    </citation>
    <scope>NUCLEOTIDE SEQUENCE [LARGE SCALE GENOMIC DNA]</scope>
    <source>
        <strain evidence="1 2">IMVS3376</strain>
    </source>
</reference>
<keyword evidence="2" id="KW-1185">Reference proteome</keyword>
<dbReference type="OrthoDB" id="5650316at2"/>
<gene>
    <name evidence="1" type="ORF">Lste_3256</name>
</gene>
<comment type="caution">
    <text evidence="1">The sequence shown here is derived from an EMBL/GenBank/DDBJ whole genome shotgun (WGS) entry which is preliminary data.</text>
</comment>
<evidence type="ECO:0008006" key="3">
    <source>
        <dbReference type="Google" id="ProtNLM"/>
    </source>
</evidence>
<accession>A0A0W0ZDQ0</accession>
<dbReference type="STRING" id="947033.Lste_3256"/>
<dbReference type="AlphaFoldDB" id="A0A0W0ZDQ0"/>
<organism evidence="1 2">
    <name type="scientific">Legionella steelei</name>
    <dbReference type="NCBI Taxonomy" id="947033"/>
    <lineage>
        <taxon>Bacteria</taxon>
        <taxon>Pseudomonadati</taxon>
        <taxon>Pseudomonadota</taxon>
        <taxon>Gammaproteobacteria</taxon>
        <taxon>Legionellales</taxon>
        <taxon>Legionellaceae</taxon>
        <taxon>Legionella</taxon>
    </lineage>
</organism>